<protein>
    <submittedName>
        <fullName evidence="1">Head Tail Connector Protein</fullName>
    </submittedName>
</protein>
<accession>A0A8S5LZB5</accession>
<name>A0A8S5LZB5_9CAUD</name>
<reference evidence="1" key="1">
    <citation type="journal article" date="2021" name="Proc. Natl. Acad. Sci. U.S.A.">
        <title>A Catalog of Tens of Thousands of Viruses from Human Metagenomes Reveals Hidden Associations with Chronic Diseases.</title>
        <authorList>
            <person name="Tisza M.J."/>
            <person name="Buck C.B."/>
        </authorList>
    </citation>
    <scope>NUCLEOTIDE SEQUENCE</scope>
    <source>
        <strain evidence="1">Ctqw35</strain>
    </source>
</reference>
<dbReference type="EMBL" id="BK014782">
    <property type="protein sequence ID" value="DAD75405.1"/>
    <property type="molecule type" value="Genomic_DNA"/>
</dbReference>
<sequence>MLQYVTENEYRNILQAKDIPDDFNNLSIEASNYINHKTFGRVDKDDIPEQVQYVTCLIIDLLNEENTKLSKIGNLKSQNIEGWSESYSTPEEIKTDYEDKKQKVLNQYLWNVIGIDGNPLLYCGVC</sequence>
<evidence type="ECO:0000313" key="1">
    <source>
        <dbReference type="EMBL" id="DAD75405.1"/>
    </source>
</evidence>
<organism evidence="1">
    <name type="scientific">Siphoviridae sp. ctqw35</name>
    <dbReference type="NCBI Taxonomy" id="2826471"/>
    <lineage>
        <taxon>Viruses</taxon>
        <taxon>Duplodnaviria</taxon>
        <taxon>Heunggongvirae</taxon>
        <taxon>Uroviricota</taxon>
        <taxon>Caudoviricetes</taxon>
    </lineage>
</organism>
<proteinExistence type="predicted"/>